<evidence type="ECO:0000256" key="6">
    <source>
        <dbReference type="ARBA" id="ARBA00011956"/>
    </source>
</evidence>
<reference evidence="16" key="1">
    <citation type="journal article" date="2023" name="G3 (Bethesda)">
        <title>Whole genome assemblies of Zophobas morio and Tenebrio molitor.</title>
        <authorList>
            <person name="Kaur S."/>
            <person name="Stinson S.A."/>
            <person name="diCenzo G.C."/>
        </authorList>
    </citation>
    <scope>NUCLEOTIDE SEQUENCE</scope>
    <source>
        <strain evidence="16">QUZm001</strain>
    </source>
</reference>
<accession>A0AA38HJP9</accession>
<evidence type="ECO:0000256" key="3">
    <source>
        <dbReference type="ARBA" id="ARBA00004496"/>
    </source>
</evidence>
<dbReference type="PANTHER" id="PTHR10309">
    <property type="entry name" value="MANNOSE-6-PHOSPHATE ISOMERASE"/>
    <property type="match status" value="1"/>
</dbReference>
<dbReference type="InterPro" id="IPR018050">
    <property type="entry name" value="Pmannose_isomerase-type1_CS"/>
</dbReference>
<dbReference type="InterPro" id="IPR046458">
    <property type="entry name" value="PMI_typeI_hel"/>
</dbReference>
<dbReference type="Gene3D" id="2.60.120.10">
    <property type="entry name" value="Jelly Rolls"/>
    <property type="match status" value="1"/>
</dbReference>
<evidence type="ECO:0000256" key="5">
    <source>
        <dbReference type="ARBA" id="ARBA00010772"/>
    </source>
</evidence>
<dbReference type="Pfam" id="PF20512">
    <property type="entry name" value="PMI_typeI_hel"/>
    <property type="match status" value="1"/>
</dbReference>
<evidence type="ECO:0000256" key="11">
    <source>
        <dbReference type="ARBA" id="ARBA00023235"/>
    </source>
</evidence>
<dbReference type="GO" id="GO:0009298">
    <property type="term" value="P:GDP-mannose biosynthetic process"/>
    <property type="evidence" value="ECO:0007669"/>
    <property type="project" value="InterPro"/>
</dbReference>
<evidence type="ECO:0000256" key="8">
    <source>
        <dbReference type="ARBA" id="ARBA00022490"/>
    </source>
</evidence>
<comment type="subcellular location">
    <subcellularLocation>
        <location evidence="3">Cytoplasm</location>
    </subcellularLocation>
</comment>
<feature type="domain" description="Phosphomannose isomerase type I helical insertion" evidence="15">
    <location>
        <begin position="156"/>
        <end position="236"/>
    </location>
</feature>
<comment type="cofactor">
    <cofactor evidence="2">
        <name>Zn(2+)</name>
        <dbReference type="ChEBI" id="CHEBI:29105"/>
    </cofactor>
</comment>
<proteinExistence type="inferred from homology"/>
<protein>
    <recommendedName>
        <fullName evidence="7">Mannose-6-phosphate isomerase</fullName>
        <ecNumber evidence="6">5.3.1.8</ecNumber>
    </recommendedName>
    <alternativeName>
        <fullName evidence="12">Phosphohexomutase</fullName>
    </alternativeName>
    <alternativeName>
        <fullName evidence="13">Phosphomannose isomerase</fullName>
    </alternativeName>
</protein>
<dbReference type="EMBL" id="JALNTZ010002493">
    <property type="protein sequence ID" value="KAJ3617076.1"/>
    <property type="molecule type" value="Genomic_DNA"/>
</dbReference>
<comment type="pathway">
    <text evidence="4">Nucleotide-sugar biosynthesis; GDP-alpha-D-mannose biosynthesis; alpha-D-mannose 1-phosphate from D-fructose 6-phosphate: step 1/2.</text>
</comment>
<dbReference type="SUPFAM" id="SSF51182">
    <property type="entry name" value="RmlC-like cupins"/>
    <property type="match status" value="1"/>
</dbReference>
<dbReference type="FunFam" id="2.60.120.10:FF:000030">
    <property type="entry name" value="Mannose-6-phosphate isomerase ManA"/>
    <property type="match status" value="1"/>
</dbReference>
<dbReference type="GO" id="GO:0005829">
    <property type="term" value="C:cytosol"/>
    <property type="evidence" value="ECO:0007669"/>
    <property type="project" value="TreeGrafter"/>
</dbReference>
<comment type="caution">
    <text evidence="16">The sequence shown here is derived from an EMBL/GenBank/DDBJ whole genome shotgun (WGS) entry which is preliminary data.</text>
</comment>
<evidence type="ECO:0000256" key="9">
    <source>
        <dbReference type="ARBA" id="ARBA00022723"/>
    </source>
</evidence>
<evidence type="ECO:0000256" key="13">
    <source>
        <dbReference type="ARBA" id="ARBA00030762"/>
    </source>
</evidence>
<dbReference type="GO" id="GO:0005975">
    <property type="term" value="P:carbohydrate metabolic process"/>
    <property type="evidence" value="ECO:0007669"/>
    <property type="project" value="InterPro"/>
</dbReference>
<gene>
    <name evidence="16" type="ORF">Zmor_008880</name>
</gene>
<comment type="similarity">
    <text evidence="5">Belongs to the mannose-6-phosphate isomerase type 1 family.</text>
</comment>
<dbReference type="GO" id="GO:0008270">
    <property type="term" value="F:zinc ion binding"/>
    <property type="evidence" value="ECO:0007669"/>
    <property type="project" value="InterPro"/>
</dbReference>
<evidence type="ECO:0000313" key="16">
    <source>
        <dbReference type="EMBL" id="KAJ3617076.1"/>
    </source>
</evidence>
<dbReference type="InterPro" id="IPR011051">
    <property type="entry name" value="RmlC_Cupin_sf"/>
</dbReference>
<dbReference type="EC" id="5.3.1.8" evidence="6"/>
<dbReference type="PANTHER" id="PTHR10309:SF0">
    <property type="entry name" value="MANNOSE-6-PHOSPHATE ISOMERASE"/>
    <property type="match status" value="1"/>
</dbReference>
<feature type="domain" description="Phosphomannose isomerase type I catalytic" evidence="14">
    <location>
        <begin position="8"/>
        <end position="146"/>
    </location>
</feature>
<organism evidence="16 17">
    <name type="scientific">Zophobas morio</name>
    <dbReference type="NCBI Taxonomy" id="2755281"/>
    <lineage>
        <taxon>Eukaryota</taxon>
        <taxon>Metazoa</taxon>
        <taxon>Ecdysozoa</taxon>
        <taxon>Arthropoda</taxon>
        <taxon>Hexapoda</taxon>
        <taxon>Insecta</taxon>
        <taxon>Pterygota</taxon>
        <taxon>Neoptera</taxon>
        <taxon>Endopterygota</taxon>
        <taxon>Coleoptera</taxon>
        <taxon>Polyphaga</taxon>
        <taxon>Cucujiformia</taxon>
        <taxon>Tenebrionidae</taxon>
        <taxon>Zophobas</taxon>
    </lineage>
</organism>
<dbReference type="PROSITE" id="PS00965">
    <property type="entry name" value="PMI_I_1"/>
    <property type="match status" value="1"/>
</dbReference>
<name>A0AA38HJP9_9CUCU</name>
<dbReference type="InterPro" id="IPR014710">
    <property type="entry name" value="RmlC-like_jellyroll"/>
</dbReference>
<dbReference type="InterPro" id="IPR046457">
    <property type="entry name" value="PMI_typeI_cat"/>
</dbReference>
<keyword evidence="8" id="KW-0963">Cytoplasm</keyword>
<sequence>MTCCNSYSLSCHIQHYGWGKKGKESKVAKLMGTKADPNKPYAELWVGTHKKGPSFLRETNILLSEYIDKEKEAAVGRHCYARFASELPFLFKVLSIRKTLSIQAHPDKLLARALHQKDPANYPDKNHKPELAIALEDFEALCGFRKVDAILHFFSQYKRKCLKECFTQLMNADEVVIKQSLAELVSALRAKVTLFLFYSSLYYFEFKGLRNSLEDLIIRIYKDFSSDPGVFCILFMNYIKLKPGDALFVRPNTPHAYLSGDCVEAMACSDNVVRAGLTGKFKDVSTLCDMLDYSSEVLLLPC</sequence>
<comment type="catalytic activity">
    <reaction evidence="1">
        <text>D-mannose 6-phosphate = D-fructose 6-phosphate</text>
        <dbReference type="Rhea" id="RHEA:12356"/>
        <dbReference type="ChEBI" id="CHEBI:58735"/>
        <dbReference type="ChEBI" id="CHEBI:61527"/>
        <dbReference type="EC" id="5.3.1.8"/>
    </reaction>
</comment>
<dbReference type="InterPro" id="IPR016305">
    <property type="entry name" value="Mannose-6-P_Isomerase"/>
</dbReference>
<dbReference type="Pfam" id="PF20511">
    <property type="entry name" value="PMI_typeI_cat"/>
    <property type="match status" value="1"/>
</dbReference>
<evidence type="ECO:0000256" key="1">
    <source>
        <dbReference type="ARBA" id="ARBA00000757"/>
    </source>
</evidence>
<keyword evidence="11" id="KW-0413">Isomerase</keyword>
<keyword evidence="17" id="KW-1185">Reference proteome</keyword>
<evidence type="ECO:0000256" key="12">
    <source>
        <dbReference type="ARBA" id="ARBA00029741"/>
    </source>
</evidence>
<dbReference type="InterPro" id="IPR001250">
    <property type="entry name" value="Man6P_Isoase-1"/>
</dbReference>
<evidence type="ECO:0000256" key="10">
    <source>
        <dbReference type="ARBA" id="ARBA00022833"/>
    </source>
</evidence>
<dbReference type="Proteomes" id="UP001168821">
    <property type="component" value="Unassembled WGS sequence"/>
</dbReference>
<evidence type="ECO:0000259" key="14">
    <source>
        <dbReference type="Pfam" id="PF20511"/>
    </source>
</evidence>
<evidence type="ECO:0000256" key="4">
    <source>
        <dbReference type="ARBA" id="ARBA00004666"/>
    </source>
</evidence>
<evidence type="ECO:0000259" key="15">
    <source>
        <dbReference type="Pfam" id="PF20512"/>
    </source>
</evidence>
<dbReference type="PRINTS" id="PR00714">
    <property type="entry name" value="MAN6PISMRASE"/>
</dbReference>
<dbReference type="GO" id="GO:0004476">
    <property type="term" value="F:mannose-6-phosphate isomerase activity"/>
    <property type="evidence" value="ECO:0007669"/>
    <property type="project" value="UniProtKB-EC"/>
</dbReference>
<evidence type="ECO:0000313" key="17">
    <source>
        <dbReference type="Proteomes" id="UP001168821"/>
    </source>
</evidence>
<dbReference type="CDD" id="cd07011">
    <property type="entry name" value="cupin_PMI_type_I_N"/>
    <property type="match status" value="1"/>
</dbReference>
<evidence type="ECO:0000256" key="7">
    <source>
        <dbReference type="ARBA" id="ARBA00018236"/>
    </source>
</evidence>
<dbReference type="NCBIfam" id="TIGR00218">
    <property type="entry name" value="manA"/>
    <property type="match status" value="1"/>
</dbReference>
<dbReference type="AlphaFoldDB" id="A0AA38HJP9"/>
<evidence type="ECO:0000256" key="2">
    <source>
        <dbReference type="ARBA" id="ARBA00001947"/>
    </source>
</evidence>
<keyword evidence="9" id="KW-0479">Metal-binding</keyword>
<keyword evidence="10" id="KW-0862">Zinc</keyword>